<name>A0A8J7WV26_9ACTN</name>
<accession>A0A8J7WV26</accession>
<proteinExistence type="predicted"/>
<reference evidence="1" key="1">
    <citation type="submission" date="2021-04" db="EMBL/GenBank/DDBJ databases">
        <title>Genome based classification of Actinospica acidithermotolerans sp. nov., an actinobacterium isolated from an Indonesian hot spring.</title>
        <authorList>
            <person name="Kusuma A.B."/>
            <person name="Putra K.E."/>
            <person name="Nafisah S."/>
            <person name="Loh J."/>
            <person name="Nouioui I."/>
            <person name="Goodfellow M."/>
        </authorList>
    </citation>
    <scope>NUCLEOTIDE SEQUENCE</scope>
    <source>
        <strain evidence="1">DSM 45618</strain>
    </source>
</reference>
<gene>
    <name evidence="1" type="ORF">KGA66_21740</name>
</gene>
<dbReference type="Proteomes" id="UP000677913">
    <property type="component" value="Unassembled WGS sequence"/>
</dbReference>
<evidence type="ECO:0000313" key="2">
    <source>
        <dbReference type="Proteomes" id="UP000677913"/>
    </source>
</evidence>
<dbReference type="AlphaFoldDB" id="A0A8J7WV26"/>
<sequence length="87" mass="9342">MHVPRLHDPVVSVIAAGPDEVVPEGLVWEDVHLPSLHTDEVGAWIDEHRNGTVFVVPGVELASEGTPALAVNVTNDEYLAIVSAMPR</sequence>
<evidence type="ECO:0000313" key="1">
    <source>
        <dbReference type="EMBL" id="MBS2965689.1"/>
    </source>
</evidence>
<dbReference type="EMBL" id="JAGSXH010000096">
    <property type="protein sequence ID" value="MBS2965689.1"/>
    <property type="molecule type" value="Genomic_DNA"/>
</dbReference>
<dbReference type="RefSeq" id="WP_211470042.1">
    <property type="nucleotide sequence ID" value="NZ_JAGSXH010000096.1"/>
</dbReference>
<protein>
    <submittedName>
        <fullName evidence="1">Uncharacterized protein</fullName>
    </submittedName>
</protein>
<comment type="caution">
    <text evidence="1">The sequence shown here is derived from an EMBL/GenBank/DDBJ whole genome shotgun (WGS) entry which is preliminary data.</text>
</comment>
<organism evidence="1 2">
    <name type="scientific">Actinocrinis puniceicyclus</name>
    <dbReference type="NCBI Taxonomy" id="977794"/>
    <lineage>
        <taxon>Bacteria</taxon>
        <taxon>Bacillati</taxon>
        <taxon>Actinomycetota</taxon>
        <taxon>Actinomycetes</taxon>
        <taxon>Catenulisporales</taxon>
        <taxon>Actinospicaceae</taxon>
        <taxon>Actinocrinis</taxon>
    </lineage>
</organism>
<keyword evidence="2" id="KW-1185">Reference proteome</keyword>